<dbReference type="Proteomes" id="UP000195412">
    <property type="component" value="Chromosome I"/>
</dbReference>
<comment type="similarity">
    <text evidence="7 10">Belongs to the fluoride channel Fluc/FEX (TC 1.A.43) family.</text>
</comment>
<comment type="function">
    <text evidence="9 10">Fluoride-specific ion channel. Important for reducing fluoride concentration in the cell, thus reducing its toxicity.</text>
</comment>
<accession>A0A1Y6JUA9</accession>
<evidence type="ECO:0000313" key="11">
    <source>
        <dbReference type="EMBL" id="SMS13518.1"/>
    </source>
</evidence>
<comment type="subcellular location">
    <subcellularLocation>
        <location evidence="1 10">Cell membrane</location>
        <topology evidence="1 10">Multi-pass membrane protein</topology>
    </subcellularLocation>
</comment>
<proteinExistence type="inferred from homology"/>
<keyword evidence="10" id="KW-0406">Ion transport</keyword>
<keyword evidence="10" id="KW-0915">Sodium</keyword>
<feature type="binding site" evidence="10">
    <location>
        <position position="73"/>
    </location>
    <ligand>
        <name>Na(+)</name>
        <dbReference type="ChEBI" id="CHEBI:29101"/>
        <note>structural</note>
    </ligand>
</feature>
<organism evidence="11 12">
    <name type="scientific">Levilactobacillus zymae</name>
    <dbReference type="NCBI Taxonomy" id="267363"/>
    <lineage>
        <taxon>Bacteria</taxon>
        <taxon>Bacillati</taxon>
        <taxon>Bacillota</taxon>
        <taxon>Bacilli</taxon>
        <taxon>Lactobacillales</taxon>
        <taxon>Lactobacillaceae</taxon>
        <taxon>Levilactobacillus</taxon>
    </lineage>
</organism>
<keyword evidence="5 10" id="KW-0472">Membrane</keyword>
<dbReference type="AlphaFoldDB" id="A0A1Y6JUA9"/>
<evidence type="ECO:0000256" key="2">
    <source>
        <dbReference type="ARBA" id="ARBA00022475"/>
    </source>
</evidence>
<name>A0A1Y6JUA9_9LACO</name>
<comment type="activity regulation">
    <text evidence="10">Na(+) is not transported, but it plays an essential structural role and its presence is essential for fluoride channel function.</text>
</comment>
<dbReference type="PANTHER" id="PTHR28259:SF1">
    <property type="entry name" value="FLUORIDE EXPORT PROTEIN 1-RELATED"/>
    <property type="match status" value="1"/>
</dbReference>
<protein>
    <recommendedName>
        <fullName evidence="10">Fluoride-specific ion channel FluC</fullName>
    </recommendedName>
</protein>
<evidence type="ECO:0000256" key="4">
    <source>
        <dbReference type="ARBA" id="ARBA00022989"/>
    </source>
</evidence>
<sequence>MFKKVFAILFFGFCGSFLRTELSLLGPHYLIILLINVLGSFLLAFIAKTLPAIISLSDATMTGLSVGLVGSFTTFSTFSMDVVTLVTQGTIGLALVYLIGSLVLSSGAALLGFRSSLLVTTESPSK</sequence>
<feature type="transmembrane region" description="Helical" evidence="10">
    <location>
        <begin position="59"/>
        <end position="79"/>
    </location>
</feature>
<keyword evidence="6 10" id="KW-0407">Ion channel</keyword>
<evidence type="ECO:0000256" key="7">
    <source>
        <dbReference type="ARBA" id="ARBA00035120"/>
    </source>
</evidence>
<keyword evidence="2 10" id="KW-1003">Cell membrane</keyword>
<evidence type="ECO:0000256" key="5">
    <source>
        <dbReference type="ARBA" id="ARBA00023136"/>
    </source>
</evidence>
<feature type="transmembrane region" description="Helical" evidence="10">
    <location>
        <begin position="29"/>
        <end position="47"/>
    </location>
</feature>
<dbReference type="Pfam" id="PF02537">
    <property type="entry name" value="CRCB"/>
    <property type="match status" value="1"/>
</dbReference>
<evidence type="ECO:0000256" key="8">
    <source>
        <dbReference type="ARBA" id="ARBA00035585"/>
    </source>
</evidence>
<keyword evidence="4 10" id="KW-1133">Transmembrane helix</keyword>
<feature type="binding site" evidence="10">
    <location>
        <position position="70"/>
    </location>
    <ligand>
        <name>Na(+)</name>
        <dbReference type="ChEBI" id="CHEBI:29101"/>
        <note>structural</note>
    </ligand>
</feature>
<dbReference type="PANTHER" id="PTHR28259">
    <property type="entry name" value="FLUORIDE EXPORT PROTEIN 1-RELATED"/>
    <property type="match status" value="1"/>
</dbReference>
<evidence type="ECO:0000256" key="10">
    <source>
        <dbReference type="HAMAP-Rule" id="MF_00454"/>
    </source>
</evidence>
<evidence type="ECO:0000256" key="1">
    <source>
        <dbReference type="ARBA" id="ARBA00004651"/>
    </source>
</evidence>
<dbReference type="HAMAP" id="MF_00454">
    <property type="entry name" value="FluC"/>
    <property type="match status" value="1"/>
</dbReference>
<keyword evidence="10" id="KW-0479">Metal-binding</keyword>
<reference evidence="12" key="1">
    <citation type="submission" date="2017-05" db="EMBL/GenBank/DDBJ databases">
        <authorList>
            <person name="Papadimitriou K."/>
        </authorList>
    </citation>
    <scope>NUCLEOTIDE SEQUENCE [LARGE SCALE GENOMIC DNA]</scope>
    <source>
        <strain evidence="12">ACA-DC 3411</strain>
    </source>
</reference>
<dbReference type="InterPro" id="IPR003691">
    <property type="entry name" value="FluC"/>
</dbReference>
<feature type="transmembrane region" description="Helical" evidence="10">
    <location>
        <begin position="91"/>
        <end position="113"/>
    </location>
</feature>
<evidence type="ECO:0000256" key="9">
    <source>
        <dbReference type="ARBA" id="ARBA00049940"/>
    </source>
</evidence>
<keyword evidence="10" id="KW-0813">Transport</keyword>
<dbReference type="GO" id="GO:0062054">
    <property type="term" value="F:fluoride channel activity"/>
    <property type="evidence" value="ECO:0007669"/>
    <property type="project" value="UniProtKB-UniRule"/>
</dbReference>
<dbReference type="EMBL" id="LT854705">
    <property type="protein sequence ID" value="SMS13518.1"/>
    <property type="molecule type" value="Genomic_DNA"/>
</dbReference>
<evidence type="ECO:0000313" key="12">
    <source>
        <dbReference type="Proteomes" id="UP000195412"/>
    </source>
</evidence>
<evidence type="ECO:0000256" key="6">
    <source>
        <dbReference type="ARBA" id="ARBA00023303"/>
    </source>
</evidence>
<keyword evidence="3 10" id="KW-0812">Transmembrane</keyword>
<dbReference type="GO" id="GO:0140114">
    <property type="term" value="P:cellular detoxification of fluoride"/>
    <property type="evidence" value="ECO:0007669"/>
    <property type="project" value="UniProtKB-UniRule"/>
</dbReference>
<comment type="catalytic activity">
    <reaction evidence="8">
        <text>fluoride(in) = fluoride(out)</text>
        <dbReference type="Rhea" id="RHEA:76159"/>
        <dbReference type="ChEBI" id="CHEBI:17051"/>
    </reaction>
    <physiologicalReaction direction="left-to-right" evidence="8">
        <dbReference type="Rhea" id="RHEA:76160"/>
    </physiologicalReaction>
</comment>
<gene>
    <name evidence="10" type="primary">fluC</name>
    <name evidence="10" type="synonym">crcB</name>
    <name evidence="11" type="ORF">LZ3411_0468</name>
</gene>
<dbReference type="GO" id="GO:0046872">
    <property type="term" value="F:metal ion binding"/>
    <property type="evidence" value="ECO:0007669"/>
    <property type="project" value="UniProtKB-KW"/>
</dbReference>
<dbReference type="RefSeq" id="WP_087741553.1">
    <property type="nucleotide sequence ID" value="NZ_LT854705.1"/>
</dbReference>
<dbReference type="KEGG" id="lzy:LZ3411_0468"/>
<evidence type="ECO:0000256" key="3">
    <source>
        <dbReference type="ARBA" id="ARBA00022692"/>
    </source>
</evidence>
<dbReference type="GO" id="GO:0005886">
    <property type="term" value="C:plasma membrane"/>
    <property type="evidence" value="ECO:0007669"/>
    <property type="project" value="UniProtKB-SubCell"/>
</dbReference>